<dbReference type="GO" id="GO:0005829">
    <property type="term" value="C:cytosol"/>
    <property type="evidence" value="ECO:0007669"/>
    <property type="project" value="TreeGrafter"/>
</dbReference>
<evidence type="ECO:0000256" key="3">
    <source>
        <dbReference type="RuleBase" id="RU363013"/>
    </source>
</evidence>
<protein>
    <recommendedName>
        <fullName evidence="3">Triosephosphate isomerase</fullName>
        <ecNumber evidence="3">5.3.1.1</ecNumber>
    </recommendedName>
</protein>
<dbReference type="PANTHER" id="PTHR21139:SF42">
    <property type="entry name" value="TRIOSEPHOSPHATE ISOMERASE"/>
    <property type="match status" value="1"/>
</dbReference>
<name>A0A2J0QAS8_9BACT</name>
<accession>A0A2J0QAS8</accession>
<dbReference type="EC" id="5.3.1.1" evidence="3"/>
<dbReference type="InterPro" id="IPR035990">
    <property type="entry name" value="TIM_sf"/>
</dbReference>
<proteinExistence type="inferred from homology"/>
<dbReference type="PANTHER" id="PTHR21139">
    <property type="entry name" value="TRIOSEPHOSPHATE ISOMERASE"/>
    <property type="match status" value="1"/>
</dbReference>
<sequence>MKKLIIANWKANPTNVKEAEDLFRSVSESYEKVKNSVDLVVCAPFVYLERLSQIKSSMRLGAQDSFWDSSGPFTGEITPDMLKNLGVEYVLIGHSERRYLIGEGNNVISKKVKAVLNSDMTPIMLVGEKDKNDERETVLEEQLATGLPDFTVSEVRKVILGYEPVWAISTNKNAKADTPENALAALGIIKNYLFSVYGLEPDNYKTIYGGSVNRDNIESFVKHSEIDGAAVGGASLRNKEFADMLEIVSNLG</sequence>
<comment type="pathway">
    <text evidence="3">Carbohydrate biosynthesis; gluconeogenesis.</text>
</comment>
<evidence type="ECO:0000256" key="1">
    <source>
        <dbReference type="ARBA" id="ARBA00007422"/>
    </source>
</evidence>
<dbReference type="Pfam" id="PF00121">
    <property type="entry name" value="TIM"/>
    <property type="match status" value="1"/>
</dbReference>
<dbReference type="Gene3D" id="3.20.20.70">
    <property type="entry name" value="Aldolase class I"/>
    <property type="match status" value="1"/>
</dbReference>
<dbReference type="GO" id="GO:0006094">
    <property type="term" value="P:gluconeogenesis"/>
    <property type="evidence" value="ECO:0007669"/>
    <property type="project" value="UniProtKB-UniPathway"/>
</dbReference>
<dbReference type="GO" id="GO:0006096">
    <property type="term" value="P:glycolytic process"/>
    <property type="evidence" value="ECO:0007669"/>
    <property type="project" value="UniProtKB-UniPathway"/>
</dbReference>
<comment type="pathway">
    <text evidence="3">Carbohydrate degradation; glycolysis; D-glyceraldehyde 3-phosphate from glycerone phosphate: step 1/1.</text>
</comment>
<comment type="similarity">
    <text evidence="1 3">Belongs to the triosephosphate isomerase family.</text>
</comment>
<dbReference type="GO" id="GO:0019563">
    <property type="term" value="P:glycerol catabolic process"/>
    <property type="evidence" value="ECO:0007669"/>
    <property type="project" value="TreeGrafter"/>
</dbReference>
<dbReference type="InterPro" id="IPR000652">
    <property type="entry name" value="Triosephosphate_isomerase"/>
</dbReference>
<dbReference type="SUPFAM" id="SSF51351">
    <property type="entry name" value="Triosephosphate isomerase (TIM)"/>
    <property type="match status" value="1"/>
</dbReference>
<dbReference type="CDD" id="cd00311">
    <property type="entry name" value="TIM"/>
    <property type="match status" value="1"/>
</dbReference>
<evidence type="ECO:0000256" key="2">
    <source>
        <dbReference type="ARBA" id="ARBA00023235"/>
    </source>
</evidence>
<comment type="subcellular location">
    <subcellularLocation>
        <location evidence="3">Cytoplasm</location>
    </subcellularLocation>
</comment>
<organism evidence="4 5">
    <name type="scientific">Candidatus Yanofskybacteria bacterium CG10_big_fil_rev_8_21_14_0_10_36_16</name>
    <dbReference type="NCBI Taxonomy" id="1975096"/>
    <lineage>
        <taxon>Bacteria</taxon>
        <taxon>Candidatus Yanofskyibacteriota</taxon>
    </lineage>
</organism>
<comment type="subunit">
    <text evidence="3">Homodimer.</text>
</comment>
<dbReference type="PROSITE" id="PS51440">
    <property type="entry name" value="TIM_2"/>
    <property type="match status" value="1"/>
</dbReference>
<keyword evidence="2 3" id="KW-0413">Isomerase</keyword>
<evidence type="ECO:0000313" key="5">
    <source>
        <dbReference type="Proteomes" id="UP000228496"/>
    </source>
</evidence>
<dbReference type="GO" id="GO:0046166">
    <property type="term" value="P:glyceraldehyde-3-phosphate biosynthetic process"/>
    <property type="evidence" value="ECO:0007669"/>
    <property type="project" value="TreeGrafter"/>
</dbReference>
<comment type="caution">
    <text evidence="4">The sequence shown here is derived from an EMBL/GenBank/DDBJ whole genome shotgun (WGS) entry which is preliminary data.</text>
</comment>
<keyword evidence="3" id="KW-0963">Cytoplasm</keyword>
<dbReference type="InterPro" id="IPR013785">
    <property type="entry name" value="Aldolase_TIM"/>
</dbReference>
<keyword evidence="3" id="KW-0312">Gluconeogenesis</keyword>
<dbReference type="UniPathway" id="UPA00138"/>
<dbReference type="EMBL" id="PCXQ01000005">
    <property type="protein sequence ID" value="PJE50786.1"/>
    <property type="molecule type" value="Genomic_DNA"/>
</dbReference>
<reference evidence="4 5" key="1">
    <citation type="submission" date="2017-09" db="EMBL/GenBank/DDBJ databases">
        <title>Depth-based differentiation of microbial function through sediment-hosted aquifers and enrichment of novel symbionts in the deep terrestrial subsurface.</title>
        <authorList>
            <person name="Probst A.J."/>
            <person name="Ladd B."/>
            <person name="Jarett J.K."/>
            <person name="Geller-Mcgrath D.E."/>
            <person name="Sieber C.M."/>
            <person name="Emerson J.B."/>
            <person name="Anantharaman K."/>
            <person name="Thomas B.C."/>
            <person name="Malmstrom R."/>
            <person name="Stieglmeier M."/>
            <person name="Klingl A."/>
            <person name="Woyke T."/>
            <person name="Ryan C.M."/>
            <person name="Banfield J.F."/>
        </authorList>
    </citation>
    <scope>NUCLEOTIDE SEQUENCE [LARGE SCALE GENOMIC DNA]</scope>
    <source>
        <strain evidence="4">CG10_big_fil_rev_8_21_14_0_10_36_16</strain>
    </source>
</reference>
<dbReference type="AlphaFoldDB" id="A0A2J0QAS8"/>
<evidence type="ECO:0000313" key="4">
    <source>
        <dbReference type="EMBL" id="PJE50786.1"/>
    </source>
</evidence>
<dbReference type="GO" id="GO:0004807">
    <property type="term" value="F:triose-phosphate isomerase activity"/>
    <property type="evidence" value="ECO:0007669"/>
    <property type="project" value="UniProtKB-EC"/>
</dbReference>
<comment type="catalytic activity">
    <reaction evidence="3">
        <text>D-glyceraldehyde 3-phosphate = dihydroxyacetone phosphate</text>
        <dbReference type="Rhea" id="RHEA:18585"/>
        <dbReference type="ChEBI" id="CHEBI:57642"/>
        <dbReference type="ChEBI" id="CHEBI:59776"/>
        <dbReference type="EC" id="5.3.1.1"/>
    </reaction>
</comment>
<dbReference type="UniPathway" id="UPA00109">
    <property type="reaction ID" value="UER00189"/>
</dbReference>
<gene>
    <name evidence="4" type="primary">tpiA</name>
    <name evidence="4" type="ORF">COV29_03595</name>
</gene>
<keyword evidence="3" id="KW-0324">Glycolysis</keyword>
<dbReference type="Proteomes" id="UP000228496">
    <property type="component" value="Unassembled WGS sequence"/>
</dbReference>